<accession>H2BW94</accession>
<evidence type="ECO:0000259" key="3">
    <source>
        <dbReference type="Pfam" id="PF10099"/>
    </source>
</evidence>
<reference evidence="5" key="1">
    <citation type="journal article" date="2012" name="Stand. Genomic Sci.">
        <title>Genome sequence of the Antarctic rhodopsins-containing flavobacterium Gillisia limnaea type strain (R-8282(T)).</title>
        <authorList>
            <person name="Riedel T."/>
            <person name="Held B."/>
            <person name="Nolan M."/>
            <person name="Lucas S."/>
            <person name="Lapidus A."/>
            <person name="Tice H."/>
            <person name="Del Rio T.G."/>
            <person name="Cheng J.F."/>
            <person name="Han C."/>
            <person name="Tapia R."/>
            <person name="Goodwin L.A."/>
            <person name="Pitluck S."/>
            <person name="Liolios K."/>
            <person name="Mavromatis K."/>
            <person name="Pagani I."/>
            <person name="Ivanova N."/>
            <person name="Mikhailova N."/>
            <person name="Pati A."/>
            <person name="Chen A."/>
            <person name="Palaniappan K."/>
            <person name="Land M."/>
            <person name="Rohde M."/>
            <person name="Tindall B.J."/>
            <person name="Detter J.C."/>
            <person name="Goker M."/>
            <person name="Bristow J."/>
            <person name="Eisen J.A."/>
            <person name="Markowitz V."/>
            <person name="Hugenholtz P."/>
            <person name="Kyrpides N.C."/>
            <person name="Klenk H.P."/>
            <person name="Woyke T."/>
        </authorList>
    </citation>
    <scope>NUCLEOTIDE SEQUENCE [LARGE SCALE GENOMIC DNA]</scope>
    <source>
        <strain evidence="5">DSM 15749 / LMG 21470 / R-8282</strain>
    </source>
</reference>
<dbReference type="InterPro" id="IPR051474">
    <property type="entry name" value="Anti-sigma-K/W_factor"/>
</dbReference>
<keyword evidence="2" id="KW-0812">Transmembrane</keyword>
<sequence>MDINKYIESGILELYVYGALSESESSEVSRTLKEYPEVRVEVEEIEKALLTLSSAAAPYDPEFLLQSLKEKLSRRHKVIDLPKKGTNWAAYIGWAASILFLIGLFTLFNENSELRESVQALQAEKIQMETDIAEARNNAQKTQELLFVLRDKNILEVPLQGQSIAPDAYATAYWDKEKNITYIDAKDLPSPPRGMVYQVWSLKMDPLTPSSIGLLDKFESDVNKIFRLENINISEGFGITLEPEGGSTTPTMEQLYALGTVSS</sequence>
<dbReference type="HOGENOM" id="CLU_075802_2_0_10"/>
<protein>
    <recommendedName>
        <fullName evidence="3">Anti-sigma K factor RskA C-terminal domain-containing protein</fullName>
    </recommendedName>
</protein>
<dbReference type="PANTHER" id="PTHR37461:SF1">
    <property type="entry name" value="ANTI-SIGMA-K FACTOR RSKA"/>
    <property type="match status" value="1"/>
</dbReference>
<keyword evidence="5" id="KW-1185">Reference proteome</keyword>
<dbReference type="eggNOG" id="COG5343">
    <property type="taxonomic scope" value="Bacteria"/>
</dbReference>
<proteinExistence type="predicted"/>
<feature type="domain" description="Anti-sigma K factor RskA C-terminal" evidence="3">
    <location>
        <begin position="95"/>
        <end position="251"/>
    </location>
</feature>
<keyword evidence="2" id="KW-1133">Transmembrane helix</keyword>
<keyword evidence="1" id="KW-0175">Coiled coil</keyword>
<name>H2BW94_GILLR</name>
<organism evidence="4 5">
    <name type="scientific">Gillisia limnaea (strain DSM 15749 / LMG 21470 / R-8282)</name>
    <dbReference type="NCBI Taxonomy" id="865937"/>
    <lineage>
        <taxon>Bacteria</taxon>
        <taxon>Pseudomonadati</taxon>
        <taxon>Bacteroidota</taxon>
        <taxon>Flavobacteriia</taxon>
        <taxon>Flavobacteriales</taxon>
        <taxon>Flavobacteriaceae</taxon>
        <taxon>Gillisia</taxon>
    </lineage>
</organism>
<dbReference type="PANTHER" id="PTHR37461">
    <property type="entry name" value="ANTI-SIGMA-K FACTOR RSKA"/>
    <property type="match status" value="1"/>
</dbReference>
<evidence type="ECO:0000256" key="2">
    <source>
        <dbReference type="SAM" id="Phobius"/>
    </source>
</evidence>
<dbReference type="Proteomes" id="UP000003844">
    <property type="component" value="Unassembled WGS sequence"/>
</dbReference>
<dbReference type="EMBL" id="JH594606">
    <property type="protein sequence ID" value="EHQ04058.1"/>
    <property type="molecule type" value="Genomic_DNA"/>
</dbReference>
<feature type="coiled-coil region" evidence="1">
    <location>
        <begin position="104"/>
        <end position="152"/>
    </location>
</feature>
<keyword evidence="2" id="KW-0472">Membrane</keyword>
<dbReference type="GO" id="GO:0006417">
    <property type="term" value="P:regulation of translation"/>
    <property type="evidence" value="ECO:0007669"/>
    <property type="project" value="TreeGrafter"/>
</dbReference>
<evidence type="ECO:0000313" key="5">
    <source>
        <dbReference type="Proteomes" id="UP000003844"/>
    </source>
</evidence>
<dbReference type="Pfam" id="PF10099">
    <property type="entry name" value="RskA_C"/>
    <property type="match status" value="1"/>
</dbReference>
<evidence type="ECO:0000256" key="1">
    <source>
        <dbReference type="SAM" id="Coils"/>
    </source>
</evidence>
<feature type="transmembrane region" description="Helical" evidence="2">
    <location>
        <begin position="88"/>
        <end position="108"/>
    </location>
</feature>
<dbReference type="InterPro" id="IPR018764">
    <property type="entry name" value="RskA_C"/>
</dbReference>
<dbReference type="AlphaFoldDB" id="H2BW94"/>
<dbReference type="GO" id="GO:0016989">
    <property type="term" value="F:sigma factor antagonist activity"/>
    <property type="evidence" value="ECO:0007669"/>
    <property type="project" value="TreeGrafter"/>
</dbReference>
<gene>
    <name evidence="4" type="ORF">Gilli_3461</name>
</gene>
<dbReference type="STRING" id="865937.Gilli_3461"/>
<dbReference type="RefSeq" id="WP_006990361.1">
    <property type="nucleotide sequence ID" value="NZ_JH594606.1"/>
</dbReference>
<dbReference type="OrthoDB" id="1420916at2"/>
<dbReference type="GO" id="GO:0005886">
    <property type="term" value="C:plasma membrane"/>
    <property type="evidence" value="ECO:0007669"/>
    <property type="project" value="InterPro"/>
</dbReference>
<evidence type="ECO:0000313" key="4">
    <source>
        <dbReference type="EMBL" id="EHQ04058.1"/>
    </source>
</evidence>